<dbReference type="EMBL" id="CP095855">
    <property type="protein sequence ID" value="UPK71934.1"/>
    <property type="molecule type" value="Genomic_DNA"/>
</dbReference>
<dbReference type="PANTHER" id="PTHR44591">
    <property type="entry name" value="STRESS RESPONSE REGULATOR PROTEIN 1"/>
    <property type="match status" value="1"/>
</dbReference>
<evidence type="ECO:0000313" key="5">
    <source>
        <dbReference type="Proteomes" id="UP000830198"/>
    </source>
</evidence>
<dbReference type="InterPro" id="IPR050595">
    <property type="entry name" value="Bact_response_regulator"/>
</dbReference>
<dbReference type="PROSITE" id="PS50110">
    <property type="entry name" value="RESPONSE_REGULATORY"/>
    <property type="match status" value="1"/>
</dbReference>
<keyword evidence="5" id="KW-1185">Reference proteome</keyword>
<dbReference type="CDD" id="cd00156">
    <property type="entry name" value="REC"/>
    <property type="match status" value="1"/>
</dbReference>
<name>A0ABY4I993_CHIFI</name>
<organism evidence="4 5">
    <name type="scientific">Chitinophaga filiformis</name>
    <name type="common">Myxococcus filiformis</name>
    <name type="synonym">Flexibacter filiformis</name>
    <dbReference type="NCBI Taxonomy" id="104663"/>
    <lineage>
        <taxon>Bacteria</taxon>
        <taxon>Pseudomonadati</taxon>
        <taxon>Bacteroidota</taxon>
        <taxon>Chitinophagia</taxon>
        <taxon>Chitinophagales</taxon>
        <taxon>Chitinophagaceae</taxon>
        <taxon>Chitinophaga</taxon>
    </lineage>
</organism>
<dbReference type="PANTHER" id="PTHR44591:SF3">
    <property type="entry name" value="RESPONSE REGULATORY DOMAIN-CONTAINING PROTEIN"/>
    <property type="match status" value="1"/>
</dbReference>
<dbReference type="SMART" id="SM00448">
    <property type="entry name" value="REC"/>
    <property type="match status" value="1"/>
</dbReference>
<reference evidence="4 5" key="1">
    <citation type="submission" date="2022-04" db="EMBL/GenBank/DDBJ databases">
        <title>The arsenic-methylating capacity of Chitinophaga filiformis YT5 during chitin decomposition.</title>
        <authorList>
            <person name="Chen G."/>
            <person name="Liang Y."/>
        </authorList>
    </citation>
    <scope>NUCLEOTIDE SEQUENCE [LARGE SCALE GENOMIC DNA]</scope>
    <source>
        <strain evidence="4 5">YT5</strain>
    </source>
</reference>
<dbReference type="SUPFAM" id="SSF52172">
    <property type="entry name" value="CheY-like"/>
    <property type="match status" value="1"/>
</dbReference>
<dbReference type="InterPro" id="IPR011006">
    <property type="entry name" value="CheY-like_superfamily"/>
</dbReference>
<feature type="modified residue" description="4-aspartylphosphate" evidence="2">
    <location>
        <position position="53"/>
    </location>
</feature>
<dbReference type="RefSeq" id="WP_247814032.1">
    <property type="nucleotide sequence ID" value="NZ_CP095855.1"/>
</dbReference>
<evidence type="ECO:0000313" key="4">
    <source>
        <dbReference type="EMBL" id="UPK71934.1"/>
    </source>
</evidence>
<evidence type="ECO:0000256" key="2">
    <source>
        <dbReference type="PROSITE-ProRule" id="PRU00169"/>
    </source>
</evidence>
<sequence length="126" mass="14304">MNTRILLIEDKAGLLDTLKSLLELHDYTVITASNGEEGFAKAIRYLPDLVISDIYMPLINGYELLDQFREHPLLHKIPVLITSGKKEDDEITTALQKGAAGYLIKPFVFAHLHEQIKKALKRHQQP</sequence>
<protein>
    <submittedName>
        <fullName evidence="4">Response regulator</fullName>
    </submittedName>
</protein>
<keyword evidence="1 2" id="KW-0597">Phosphoprotein</keyword>
<dbReference type="Gene3D" id="3.40.50.2300">
    <property type="match status" value="1"/>
</dbReference>
<proteinExistence type="predicted"/>
<evidence type="ECO:0000256" key="1">
    <source>
        <dbReference type="ARBA" id="ARBA00022553"/>
    </source>
</evidence>
<dbReference type="InterPro" id="IPR001789">
    <property type="entry name" value="Sig_transdc_resp-reg_receiver"/>
</dbReference>
<accession>A0ABY4I993</accession>
<evidence type="ECO:0000259" key="3">
    <source>
        <dbReference type="PROSITE" id="PS50110"/>
    </source>
</evidence>
<gene>
    <name evidence="4" type="ORF">MYF79_11625</name>
</gene>
<dbReference type="Proteomes" id="UP000830198">
    <property type="component" value="Chromosome"/>
</dbReference>
<feature type="domain" description="Response regulatory" evidence="3">
    <location>
        <begin position="4"/>
        <end position="120"/>
    </location>
</feature>
<dbReference type="Pfam" id="PF00072">
    <property type="entry name" value="Response_reg"/>
    <property type="match status" value="1"/>
</dbReference>